<reference evidence="3" key="2">
    <citation type="submission" date="2020-09" db="EMBL/GenBank/DDBJ databases">
        <authorList>
            <person name="Sun Q."/>
            <person name="Zhou Y."/>
        </authorList>
    </citation>
    <scope>NUCLEOTIDE SEQUENCE</scope>
    <source>
        <strain evidence="3">CGMCC 1.15794</strain>
    </source>
</reference>
<dbReference type="Gene3D" id="3.90.550.10">
    <property type="entry name" value="Spore Coat Polysaccharide Biosynthesis Protein SpsA, Chain A"/>
    <property type="match status" value="1"/>
</dbReference>
<reference evidence="3" key="1">
    <citation type="journal article" date="2014" name="Int. J. Syst. Evol. Microbiol.">
        <title>Complete genome sequence of Corynebacterium casei LMG S-19264T (=DSM 44701T), isolated from a smear-ripened cheese.</title>
        <authorList>
            <consortium name="US DOE Joint Genome Institute (JGI-PGF)"/>
            <person name="Walter F."/>
            <person name="Albersmeier A."/>
            <person name="Kalinowski J."/>
            <person name="Ruckert C."/>
        </authorList>
    </citation>
    <scope>NUCLEOTIDE SEQUENCE</scope>
    <source>
        <strain evidence="3">CGMCC 1.15794</strain>
    </source>
</reference>
<evidence type="ECO:0000313" key="4">
    <source>
        <dbReference type="Proteomes" id="UP000657592"/>
    </source>
</evidence>
<gene>
    <name evidence="3" type="ORF">GCM10010921_07570</name>
</gene>
<feature type="region of interest" description="Disordered" evidence="1">
    <location>
        <begin position="416"/>
        <end position="435"/>
    </location>
</feature>
<feature type="domain" description="Glycosyltransferase 2-like" evidence="2">
    <location>
        <begin position="15"/>
        <end position="174"/>
    </location>
</feature>
<dbReference type="CDD" id="cd00761">
    <property type="entry name" value="Glyco_tranf_GTA_type"/>
    <property type="match status" value="1"/>
</dbReference>
<dbReference type="RefSeq" id="WP_188754917.1">
    <property type="nucleotide sequence ID" value="NZ_BMJY01000002.1"/>
</dbReference>
<comment type="caution">
    <text evidence="3">The sequence shown here is derived from an EMBL/GenBank/DDBJ whole genome shotgun (WGS) entry which is preliminary data.</text>
</comment>
<evidence type="ECO:0000256" key="1">
    <source>
        <dbReference type="SAM" id="MobiDB-lite"/>
    </source>
</evidence>
<evidence type="ECO:0000259" key="2">
    <source>
        <dbReference type="Pfam" id="PF00535"/>
    </source>
</evidence>
<dbReference type="Pfam" id="PF00535">
    <property type="entry name" value="Glycos_transf_2"/>
    <property type="match status" value="1"/>
</dbReference>
<dbReference type="PANTHER" id="PTHR43685">
    <property type="entry name" value="GLYCOSYLTRANSFERASE"/>
    <property type="match status" value="1"/>
</dbReference>
<dbReference type="InterPro" id="IPR001173">
    <property type="entry name" value="Glyco_trans_2-like"/>
</dbReference>
<evidence type="ECO:0000313" key="3">
    <source>
        <dbReference type="EMBL" id="GGH37587.1"/>
    </source>
</evidence>
<dbReference type="PANTHER" id="PTHR43685:SF2">
    <property type="entry name" value="GLYCOSYLTRANSFERASE 2-LIKE DOMAIN-CONTAINING PROTEIN"/>
    <property type="match status" value="1"/>
</dbReference>
<name>A0A917IDA4_9MICO</name>
<dbReference type="SUPFAM" id="SSF53448">
    <property type="entry name" value="Nucleotide-diphospho-sugar transferases"/>
    <property type="match status" value="1"/>
</dbReference>
<keyword evidence="4" id="KW-1185">Reference proteome</keyword>
<accession>A0A917IDA4</accession>
<dbReference type="InterPro" id="IPR029044">
    <property type="entry name" value="Nucleotide-diphossugar_trans"/>
</dbReference>
<dbReference type="EMBL" id="BMJY01000002">
    <property type="protein sequence ID" value="GGH37587.1"/>
    <property type="molecule type" value="Genomic_DNA"/>
</dbReference>
<dbReference type="AlphaFoldDB" id="A0A917IDA4"/>
<organism evidence="3 4">
    <name type="scientific">Microbacterium album</name>
    <dbReference type="NCBI Taxonomy" id="2053191"/>
    <lineage>
        <taxon>Bacteria</taxon>
        <taxon>Bacillati</taxon>
        <taxon>Actinomycetota</taxon>
        <taxon>Actinomycetes</taxon>
        <taxon>Micrococcales</taxon>
        <taxon>Microbacteriaceae</taxon>
        <taxon>Microbacterium</taxon>
    </lineage>
</organism>
<protein>
    <recommendedName>
        <fullName evidence="2">Glycosyltransferase 2-like domain-containing protein</fullName>
    </recommendedName>
</protein>
<sequence length="494" mass="54158">MTTTPRTTDVSPELSVVMPARNVGPWIFEAAQSVLTQSVESVELIVVDDHSTDDTLRELARIEDDRLSVVTNPGEGGGTARNHGASLAKGTYLAFADGDDLVPERGYEALLGQARRTGAEMVVANYAIFSPTTLNTRQQWFPLYGRTREAVTIHDEPRFLRDRVCWNRVFLREAWDAAGVRFADAPRSNDIQAMTDAYCAFAFDVLPDVVYLYRRRAGSSSMTARKHAPDSVLAHFEQELGCLASVEQLQDERVMVSYAFEMLDNDVWAHVGPLLEPDHVRNPAYAAARAAALRFIQSTLPLSEGSLDAHKRLTYRLAAAEDWAAAAVVGTHARDTPSALGDPATLARHLQRTGLSRSRAAAESLRVISLPALRGFANLDDRALLDALARGRRLAAYAVRPWHLTREERHLLSVGPSKGAGRVRAHLTSAPPPPSAPVRLAAHAFHDAGRMAGLARRAPRAVVRRAARGVRRLARVLPAPVRAVGRRVLDRVRA</sequence>
<dbReference type="InterPro" id="IPR050834">
    <property type="entry name" value="Glycosyltransf_2"/>
</dbReference>
<dbReference type="Proteomes" id="UP000657592">
    <property type="component" value="Unassembled WGS sequence"/>
</dbReference>
<proteinExistence type="predicted"/>